<keyword evidence="1" id="KW-1133">Transmembrane helix</keyword>
<evidence type="ECO:0000256" key="2">
    <source>
        <dbReference type="SAM" id="SignalP"/>
    </source>
</evidence>
<dbReference type="OrthoDB" id="459043at2"/>
<dbReference type="PANTHER" id="PTHR33975">
    <property type="entry name" value="MYELIN-ASSOCIATED OLIGODENDROCYTE BASIC PROTEIN"/>
    <property type="match status" value="1"/>
</dbReference>
<dbReference type="Proteomes" id="UP000271624">
    <property type="component" value="Unassembled WGS sequence"/>
</dbReference>
<dbReference type="InterPro" id="IPR010903">
    <property type="entry name" value="DUF1517"/>
</dbReference>
<dbReference type="RefSeq" id="WP_127082809.1">
    <property type="nucleotide sequence ID" value="NZ_RSCL01000010.1"/>
</dbReference>
<reference evidence="3" key="1">
    <citation type="submission" date="2018-12" db="EMBL/GenBank/DDBJ databases">
        <authorList>
            <person name="Will S."/>
            <person name="Neumann-Schaal M."/>
            <person name="Henke P."/>
        </authorList>
    </citation>
    <scope>NUCLEOTIDE SEQUENCE</scope>
    <source>
        <strain evidence="3">PCC 7102</strain>
    </source>
</reference>
<feature type="chain" id="PRO_5030092537" description="DUF1517 domain-containing protein" evidence="2">
    <location>
        <begin position="36"/>
        <end position="331"/>
    </location>
</feature>
<evidence type="ECO:0008006" key="5">
    <source>
        <dbReference type="Google" id="ProtNLM"/>
    </source>
</evidence>
<gene>
    <name evidence="3" type="ORF">DSM106972_044180</name>
</gene>
<comment type="caution">
    <text evidence="3">The sequence shown here is derived from an EMBL/GenBank/DDBJ whole genome shotgun (WGS) entry which is preliminary data.</text>
</comment>
<dbReference type="AlphaFoldDB" id="A0A433VFG1"/>
<keyword evidence="4" id="KW-1185">Reference proteome</keyword>
<proteinExistence type="predicted"/>
<keyword evidence="1" id="KW-0472">Membrane</keyword>
<dbReference type="EMBL" id="RSCL01000010">
    <property type="protein sequence ID" value="RUT04848.1"/>
    <property type="molecule type" value="Genomic_DNA"/>
</dbReference>
<sequence>MRKKLQRTIKPLLKPLLLLCLVFGLAFSHVDNAYAAGSGGRIGGGSFRMPSSSRPYSGPRTYAPGGGYGGGYYPGGGGFGFPFLLPFWGIGGGFGSIFGILIFFAVANFILQAFRRVGSGGDSSSYEEAYTPNPTVSVTKLQVGLLASARGLQEELNRIAETADTNTDAGRAEVLQEASLALLRHPEYWVYAGGSTQQARLNSAEAEFNRLALGERSKFTEETLSNVNNQLKGNIAHQDALPSSGEIDNPTDLITSGPGEYIIVTLLAATLGKYEMPAINGADELRQALRQIGSISSDKLLAIEVLWTPQAPGDTLTSDDLLAEYTDLKLV</sequence>
<protein>
    <recommendedName>
        <fullName evidence="5">DUF1517 domain-containing protein</fullName>
    </recommendedName>
</protein>
<evidence type="ECO:0000256" key="1">
    <source>
        <dbReference type="SAM" id="Phobius"/>
    </source>
</evidence>
<keyword evidence="2" id="KW-0732">Signal</keyword>
<evidence type="ECO:0000313" key="3">
    <source>
        <dbReference type="EMBL" id="RUT04848.1"/>
    </source>
</evidence>
<organism evidence="3 4">
    <name type="scientific">Dulcicalothrix desertica PCC 7102</name>
    <dbReference type="NCBI Taxonomy" id="232991"/>
    <lineage>
        <taxon>Bacteria</taxon>
        <taxon>Bacillati</taxon>
        <taxon>Cyanobacteriota</taxon>
        <taxon>Cyanophyceae</taxon>
        <taxon>Nostocales</taxon>
        <taxon>Calotrichaceae</taxon>
        <taxon>Dulcicalothrix</taxon>
    </lineage>
</organism>
<reference evidence="3" key="2">
    <citation type="journal article" date="2019" name="Genome Biol. Evol.">
        <title>Day and night: Metabolic profiles and evolutionary relationships of six axenic non-marine cyanobacteria.</title>
        <authorList>
            <person name="Will S.E."/>
            <person name="Henke P."/>
            <person name="Boedeker C."/>
            <person name="Huang S."/>
            <person name="Brinkmann H."/>
            <person name="Rohde M."/>
            <person name="Jarek M."/>
            <person name="Friedl T."/>
            <person name="Seufert S."/>
            <person name="Schumacher M."/>
            <person name="Overmann J."/>
            <person name="Neumann-Schaal M."/>
            <person name="Petersen J."/>
        </authorList>
    </citation>
    <scope>NUCLEOTIDE SEQUENCE [LARGE SCALE GENOMIC DNA]</scope>
    <source>
        <strain evidence="3">PCC 7102</strain>
    </source>
</reference>
<dbReference type="PIRSF" id="PIRSF037221">
    <property type="entry name" value="DUF1517"/>
    <property type="match status" value="1"/>
</dbReference>
<feature type="signal peptide" evidence="2">
    <location>
        <begin position="1"/>
        <end position="35"/>
    </location>
</feature>
<name>A0A433VFG1_9CYAN</name>
<feature type="transmembrane region" description="Helical" evidence="1">
    <location>
        <begin position="87"/>
        <end position="111"/>
    </location>
</feature>
<dbReference type="PANTHER" id="PTHR33975:SF2">
    <property type="entry name" value="MYELIN-ASSOCIATED OLIGODENDROCYTE BASIC PROTEIN"/>
    <property type="match status" value="1"/>
</dbReference>
<dbReference type="InterPro" id="IPR053023">
    <property type="entry name" value="FLAP_modulator"/>
</dbReference>
<keyword evidence="1" id="KW-0812">Transmembrane</keyword>
<evidence type="ECO:0000313" key="4">
    <source>
        <dbReference type="Proteomes" id="UP000271624"/>
    </source>
</evidence>
<dbReference type="Pfam" id="PF07466">
    <property type="entry name" value="DUF1517"/>
    <property type="match status" value="1"/>
</dbReference>
<accession>A0A433VFG1</accession>